<feature type="compositionally biased region" description="Polar residues" evidence="1">
    <location>
        <begin position="13"/>
        <end position="25"/>
    </location>
</feature>
<feature type="compositionally biased region" description="Gly residues" evidence="1">
    <location>
        <begin position="1"/>
        <end position="12"/>
    </location>
</feature>
<dbReference type="EMBL" id="JABANN010001925">
    <property type="protein sequence ID" value="KAF4648542.1"/>
    <property type="molecule type" value="Genomic_DNA"/>
</dbReference>
<organism evidence="2 3">
    <name type="scientific">Perkinsus olseni</name>
    <name type="common">Perkinsus atlanticus</name>
    <dbReference type="NCBI Taxonomy" id="32597"/>
    <lineage>
        <taxon>Eukaryota</taxon>
        <taxon>Sar</taxon>
        <taxon>Alveolata</taxon>
        <taxon>Perkinsozoa</taxon>
        <taxon>Perkinsea</taxon>
        <taxon>Perkinsida</taxon>
        <taxon>Perkinsidae</taxon>
        <taxon>Perkinsus</taxon>
    </lineage>
</organism>
<protein>
    <submittedName>
        <fullName evidence="2">Uncharacterized protein</fullName>
    </submittedName>
</protein>
<evidence type="ECO:0000313" key="3">
    <source>
        <dbReference type="Proteomes" id="UP000572268"/>
    </source>
</evidence>
<feature type="non-terminal residue" evidence="2">
    <location>
        <position position="1"/>
    </location>
</feature>
<evidence type="ECO:0000256" key="1">
    <source>
        <dbReference type="SAM" id="MobiDB-lite"/>
    </source>
</evidence>
<name>A0A7J6KNY1_PEROL</name>
<comment type="caution">
    <text evidence="2">The sequence shown here is derived from an EMBL/GenBank/DDBJ whole genome shotgun (WGS) entry which is preliminary data.</text>
</comment>
<gene>
    <name evidence="2" type="ORF">FOL46_002777</name>
</gene>
<reference evidence="2 3" key="1">
    <citation type="submission" date="2020-04" db="EMBL/GenBank/DDBJ databases">
        <title>Perkinsus olseni comparative genomics.</title>
        <authorList>
            <person name="Bogema D.R."/>
        </authorList>
    </citation>
    <scope>NUCLEOTIDE SEQUENCE [LARGE SCALE GENOMIC DNA]</scope>
    <source>
        <strain evidence="2">ATCC PRA-31</strain>
    </source>
</reference>
<dbReference type="Proteomes" id="UP000572268">
    <property type="component" value="Unassembled WGS sequence"/>
</dbReference>
<proteinExistence type="predicted"/>
<feature type="region of interest" description="Disordered" evidence="1">
    <location>
        <begin position="1"/>
        <end position="41"/>
    </location>
</feature>
<dbReference type="AlphaFoldDB" id="A0A7J6KNY1"/>
<sequence>DGEVSGDGGTSGQGSKDQQTETAQETGAGLRSVAVGRNDDPPVLSLRWADEEMTMLLDSGSAASLIDRVSLDFPQEAPSERVALREMFEGRVCNAMTAEVALATGVIDCYCTNDELFLTDDTDLNAVESGLSRPSPVSDGSGERD</sequence>
<feature type="non-terminal residue" evidence="2">
    <location>
        <position position="145"/>
    </location>
</feature>
<accession>A0A7J6KNY1</accession>
<evidence type="ECO:0000313" key="2">
    <source>
        <dbReference type="EMBL" id="KAF4648542.1"/>
    </source>
</evidence>